<dbReference type="Gene3D" id="3.40.50.300">
    <property type="entry name" value="P-loop containing nucleotide triphosphate hydrolases"/>
    <property type="match status" value="1"/>
</dbReference>
<feature type="compositionally biased region" description="Polar residues" evidence="1">
    <location>
        <begin position="1146"/>
        <end position="1156"/>
    </location>
</feature>
<dbReference type="SMART" id="SM01162">
    <property type="entry name" value="DUF1771"/>
    <property type="match status" value="1"/>
</dbReference>
<feature type="compositionally biased region" description="Gly residues" evidence="1">
    <location>
        <begin position="140"/>
        <end position="149"/>
    </location>
</feature>
<evidence type="ECO:0000313" key="3">
    <source>
        <dbReference type="EMBL" id="KAK3851192.1"/>
    </source>
</evidence>
<dbReference type="PANTHER" id="PTHR46535">
    <property type="entry name" value="NEDD4-BINDING PROTEIN 2"/>
    <property type="match status" value="1"/>
</dbReference>
<dbReference type="CDD" id="cd14279">
    <property type="entry name" value="CUE"/>
    <property type="match status" value="1"/>
</dbReference>
<keyword evidence="4" id="KW-1185">Reference proteome</keyword>
<proteinExistence type="predicted"/>
<dbReference type="PROSITE" id="PS50828">
    <property type="entry name" value="SMR"/>
    <property type="match status" value="1"/>
</dbReference>
<feature type="compositionally biased region" description="Polar residues" evidence="1">
    <location>
        <begin position="94"/>
        <end position="104"/>
    </location>
</feature>
<feature type="compositionally biased region" description="Polar residues" evidence="1">
    <location>
        <begin position="1496"/>
        <end position="1509"/>
    </location>
</feature>
<dbReference type="EMBL" id="JAWQEG010008000">
    <property type="protein sequence ID" value="KAK3851192.1"/>
    <property type="molecule type" value="Genomic_DNA"/>
</dbReference>
<dbReference type="SMART" id="SM00463">
    <property type="entry name" value="SMR"/>
    <property type="match status" value="1"/>
</dbReference>
<feature type="region of interest" description="Disordered" evidence="1">
    <location>
        <begin position="77"/>
        <end position="217"/>
    </location>
</feature>
<comment type="caution">
    <text evidence="3">The sequence shown here is derived from an EMBL/GenBank/DDBJ whole genome shotgun (WGS) entry which is preliminary data.</text>
</comment>
<dbReference type="InterPro" id="IPR036063">
    <property type="entry name" value="Smr_dom_sf"/>
</dbReference>
<feature type="region of interest" description="Disordered" evidence="1">
    <location>
        <begin position="1298"/>
        <end position="1318"/>
    </location>
</feature>
<dbReference type="GO" id="GO:0005634">
    <property type="term" value="C:nucleus"/>
    <property type="evidence" value="ECO:0007669"/>
    <property type="project" value="TreeGrafter"/>
</dbReference>
<dbReference type="Gene3D" id="3.30.1370.110">
    <property type="match status" value="1"/>
</dbReference>
<dbReference type="Proteomes" id="UP001286313">
    <property type="component" value="Unassembled WGS sequence"/>
</dbReference>
<evidence type="ECO:0000259" key="2">
    <source>
        <dbReference type="PROSITE" id="PS50828"/>
    </source>
</evidence>
<feature type="domain" description="Smr" evidence="2">
    <location>
        <begin position="1715"/>
        <end position="1795"/>
    </location>
</feature>
<reference evidence="3" key="1">
    <citation type="submission" date="2023-10" db="EMBL/GenBank/DDBJ databases">
        <title>Genome assemblies of two species of porcelain crab, Petrolisthes cinctipes and Petrolisthes manimaculis (Anomura: Porcellanidae).</title>
        <authorList>
            <person name="Angst P."/>
        </authorList>
    </citation>
    <scope>NUCLEOTIDE SEQUENCE</scope>
    <source>
        <strain evidence="3">PB745_01</strain>
        <tissue evidence="3">Gill</tissue>
    </source>
</reference>
<dbReference type="SUPFAM" id="SSF52540">
    <property type="entry name" value="P-loop containing nucleoside triphosphate hydrolases"/>
    <property type="match status" value="1"/>
</dbReference>
<dbReference type="InterPro" id="IPR002625">
    <property type="entry name" value="Smr_dom"/>
</dbReference>
<dbReference type="GO" id="GO:0004519">
    <property type="term" value="F:endonuclease activity"/>
    <property type="evidence" value="ECO:0007669"/>
    <property type="project" value="TreeGrafter"/>
</dbReference>
<dbReference type="InterPro" id="IPR027417">
    <property type="entry name" value="P-loop_NTPase"/>
</dbReference>
<dbReference type="Pfam" id="PF08590">
    <property type="entry name" value="DUF1771"/>
    <property type="match status" value="1"/>
</dbReference>
<feature type="region of interest" description="Disordered" evidence="1">
    <location>
        <begin position="1372"/>
        <end position="1405"/>
    </location>
</feature>
<feature type="compositionally biased region" description="Polar residues" evidence="1">
    <location>
        <begin position="1088"/>
        <end position="1097"/>
    </location>
</feature>
<feature type="compositionally biased region" description="Basic and acidic residues" evidence="1">
    <location>
        <begin position="1394"/>
        <end position="1404"/>
    </location>
</feature>
<dbReference type="SUPFAM" id="SSF160443">
    <property type="entry name" value="SMR domain-like"/>
    <property type="match status" value="1"/>
</dbReference>
<feature type="compositionally biased region" description="Acidic residues" evidence="1">
    <location>
        <begin position="1627"/>
        <end position="1638"/>
    </location>
</feature>
<dbReference type="PANTHER" id="PTHR46535:SF1">
    <property type="entry name" value="NEDD4-BINDING PROTEIN 2"/>
    <property type="match status" value="1"/>
</dbReference>
<feature type="compositionally biased region" description="Basic and acidic residues" evidence="1">
    <location>
        <begin position="1058"/>
        <end position="1068"/>
    </location>
</feature>
<evidence type="ECO:0000313" key="4">
    <source>
        <dbReference type="Proteomes" id="UP001286313"/>
    </source>
</evidence>
<dbReference type="InterPro" id="IPR052772">
    <property type="entry name" value="Endo/PolyKinase_Domain-Protein"/>
</dbReference>
<feature type="region of interest" description="Disordered" evidence="1">
    <location>
        <begin position="1490"/>
        <end position="1516"/>
    </location>
</feature>
<feature type="region of interest" description="Disordered" evidence="1">
    <location>
        <begin position="1021"/>
        <end position="1157"/>
    </location>
</feature>
<feature type="compositionally biased region" description="Low complexity" evidence="1">
    <location>
        <begin position="1298"/>
        <end position="1307"/>
    </location>
</feature>
<sequence>MAGTTTTKDHGEVLTKFEEIFGTLVEHEVIKLILQSCDWNATAATDTLLAMIDKNDLPPHTLSALKAESIVRSVFEGRSNKNNSGSSSGGGGSTHNYPVTSSPSRRFYDGGTQETNGKVKVDNNGDRFGSPRRNDKNNSGSGGGGGGGTTHYPVTSSPSRRFYDGGTQETNGKVKVDNNGERFASPSRNFPVQGVLETSEETTPSPSFSPLKHAPSGSDAVGCWEARSSRWVLAPEFMPNALPVHINSQASGSDVKSGIWSRALSSSLYGVAKNNYSPQQTKSQQTGTGKSKVSKNDLVRDKIQMGKKLMVIMRGLPGSGKTTMAKRLKGRTGVILSTDDFFCDKQGNYTYDSSRIGAAHEWNKRRTIQRLQEDRSPVIIDNTNLQVWEMLPYVKLAVQYSYEVELLEVDTSWKLNPKELAWKNMHGVPKDKITEMKQRYQQDVKVETLIRAIQQSPGWKDKQKNGILEKQNMNDDQNYMSDDELIVKDERDQLYEKKQNHTFDEKLNNTYDTSDKQNYACDEKMNDVQACILEDEKNKMPGENMPSPLEQIKNNYENVDGRNCTVDEDEEDVDVIIEGYEDDGNVDILCDGAGEGTEVCTNNEFIVLEVTKNLEKNTGMINSNSESNHTFMTDICATEASVHEFSTEGNIQILNSNVESTHSIERKTENCNDGNDNSDSDLKELQEKFDDKLIIKKESSEVYQDLLTSVEILTAEDVESIDTKIQRLIEEANQETDISLNESEWENSITQPTKGHVTEEKFVDLVSSLSSALRQKVQEKEAPLDMSISMGSLTSAASDTYNEDSAMYEFCRNMEEKTGKSLSTYLAIMGGEKVDIPYFDDQSQDSDVVDMEERSFSILELPNTPPSTNDDTKAINLLEALMTPSKIKERDENTLKEISHDLTLEDHLTEANVSTNDSQTLGTVLCEERNNAVIHTHESEAGVDSKSRIVSDFLDNSSCSTDKSNPSSVYTGDVTNMECKNVNGNQNEVKLNETHSVLSTPVSTESMTSWECVEIKTDMSPASWDNDAEKKEKDQDSKFPKPSRVTGRRARSSGDPLKWMKVEMKESAGDPSVSSWNPVEDSPAPSWDPSQSVNISEGNEEALQDDPQPHTGAVSKFRRRRHNRTNSGASSRQPDEASAIPVGAQCKSSQRGSPSSDMVLPVVLKDTETQTLSIDFEALHLDNNLYELRVIYGKPNYIPKLTCPTTTGPLTTGKLRLEKGTMTDGMDIIVVKPFKNLVAFFPNIPEENLHDVYEKCKYDLDWAMNVLLDSGYEMSDPAEPALIQDGSESQEIPVEAISTPETTSTSESRNDQSFADTSDFSDAIIEKRKKKVKQSQQPQNLAVKKHLEECISLSDSVDDHLLRLTGKNKEELNMKKVKKTKKKNVSGKNTTSPKNEKSLEKSSEGEGGAQYITLVMDPLFASQLSRMFGPVGSSEFGGELTYEDRNVILPLEFCHTIHQYWKMTLEGKFQHEAEVLDSLIRDDESLARRLQEEENSASGANISNSTSCNEEGFHLDPPTQLQEIMDLEQALQLSKSEQQEGEGSLSSRLNLQRLCAEYPHVDQVALREEFGRNCHNYEATVASLTQRFGSEQGVPKTVIAPEALYRYEKQMVEQVQRTSLAQQQKEEEQDAEMDSEEFLPDDPQVYRDEAQLHYYQRQEAYKKAQDASQQGMKAVAAYYARIGNLHAAKLGEANQRASQKILEATNANHQDANCLDLHLLHVPEAMRATQAFLSERMRVLTARGMKQMEVSLITGRGAHSLGGQAKLKPAIKDFLRRSGYTFYEANAGMFIVTLRA</sequence>
<name>A0AAE1BJC7_PETCI</name>
<evidence type="ECO:0000256" key="1">
    <source>
        <dbReference type="SAM" id="MobiDB-lite"/>
    </source>
</evidence>
<feature type="compositionally biased region" description="Basic and acidic residues" evidence="1">
    <location>
        <begin position="1027"/>
        <end position="1039"/>
    </location>
</feature>
<accession>A0AAE1BJC7</accession>
<feature type="compositionally biased region" description="Basic residues" evidence="1">
    <location>
        <begin position="1375"/>
        <end position="1385"/>
    </location>
</feature>
<organism evidence="3 4">
    <name type="scientific">Petrolisthes cinctipes</name>
    <name type="common">Flat porcelain crab</name>
    <dbReference type="NCBI Taxonomy" id="88211"/>
    <lineage>
        <taxon>Eukaryota</taxon>
        <taxon>Metazoa</taxon>
        <taxon>Ecdysozoa</taxon>
        <taxon>Arthropoda</taxon>
        <taxon>Crustacea</taxon>
        <taxon>Multicrustacea</taxon>
        <taxon>Malacostraca</taxon>
        <taxon>Eumalacostraca</taxon>
        <taxon>Eucarida</taxon>
        <taxon>Decapoda</taxon>
        <taxon>Pleocyemata</taxon>
        <taxon>Anomura</taxon>
        <taxon>Galatheoidea</taxon>
        <taxon>Porcellanidae</taxon>
        <taxon>Petrolisthes</taxon>
    </lineage>
</organism>
<protein>
    <recommendedName>
        <fullName evidence="2">Smr domain-containing protein</fullName>
    </recommendedName>
</protein>
<dbReference type="Pfam" id="PF01713">
    <property type="entry name" value="Smr"/>
    <property type="match status" value="1"/>
</dbReference>
<feature type="compositionally biased region" description="Low complexity" evidence="1">
    <location>
        <begin position="201"/>
        <end position="210"/>
    </location>
</feature>
<gene>
    <name evidence="3" type="ORF">Pcinc_042138</name>
</gene>
<dbReference type="Pfam" id="PF13671">
    <property type="entry name" value="AAA_33"/>
    <property type="match status" value="1"/>
</dbReference>
<feature type="region of interest" description="Disordered" evidence="1">
    <location>
        <begin position="1618"/>
        <end position="1638"/>
    </location>
</feature>
<dbReference type="InterPro" id="IPR013899">
    <property type="entry name" value="DUF1771"/>
</dbReference>